<dbReference type="GeneTree" id="ENSGT00950000182900"/>
<dbReference type="Ensembl" id="ENSSLUT00000037079.1">
    <property type="protein sequence ID" value="ENSSLUP00000035966.1"/>
    <property type="gene ID" value="ENSSLUG00000015972.1"/>
</dbReference>
<feature type="compositionally biased region" description="Polar residues" evidence="4">
    <location>
        <begin position="772"/>
        <end position="795"/>
    </location>
</feature>
<proteinExistence type="predicted"/>
<dbReference type="SUPFAM" id="SSF50978">
    <property type="entry name" value="WD40 repeat-like"/>
    <property type="match status" value="1"/>
</dbReference>
<dbReference type="PANTHER" id="PTHR15574:SF39">
    <property type="entry name" value="DDB1- AND CUL4-ASSOCIATED FACTOR 6"/>
    <property type="match status" value="1"/>
</dbReference>
<feature type="repeat" description="WD" evidence="3">
    <location>
        <begin position="985"/>
        <end position="1017"/>
    </location>
</feature>
<sequence>MVTMSCSGNLVWDVNKRLIGYNEPNTIRTNYLGRREFVQRLKLEGTLNVHDGCVNTISWNDTGEYLLSGSDDTFLVISNPYNKKVKKSIRSGHRANIFSAKFMPHTNDQEIISCSGDGIIYYTNTEKSPEHNRQCQFTCHYGTAYEIMTVPNDPYTFLSCGEDGTVRWFDLRTKTSCTKEDCKDDILINCRRAATSISISPLVPYYLAVGCSDSSVRIYDRRMLGTRATGNYMGRGTTGMCVRFVPAHLSNKSCRVTSLCYSEDGQEVLVSYSSDYIYLFNPKDDQARELKGPSEERREELRQPPVKRLRLRGDWSDTGPRARPESERERDGEQSPNVSLMQRMSDMLSRWFEEASEAQGSRGTRPQTRARGTAVGPEGASNTPAAPAVGSSQESSVPERPVGSNGPEVPAGPVAAAATMPKSTSSSSSGSSSTVTAPPPSSSSSVESSAPSSSPLTSSPDSQQRSQADTAGTSTPTPTPTPETTLSGRRTNAHKCHFDKVHKNSSSNFCLQYSELDQLPCVCVCVVCVCVVCVCVCVGATPLKQQPHFTLFSFSILLSFSSFIFLSLCSQSSPHILPLSLLIVHSLSLSSSASLSEYGPNRLPISIVCRRLQRLLRLGDPPGQGQRAARSSSSSSSSAAPERQSERAATTAAAAEMHPPTDSPSSVVNKQLGSMTLDEQQGAAEAAGSPPDQPASVPVSTSAPTTSTSSGTSRPSAAEPVLSLHYSSEGTTTSTIKLDFTDEWSSSTSSSLGSGGPKISEAVAAHSRESLSTEISVSEQPPSVSSGQQIVTAASTEPPCGASCSSAAGSSSAQAPAAGSSQGDTVASSAVERSQLEGMEDTSGGCRRAEPRAEGEEGQSQPARANQDSDDSDDDPILIPSTRFRGQGQRLNSRGSAVGDRMIRRSAAARIQELFRRRKERREMEESETQNIRRPSVKMVYKGHRNSRTMIKESCFWGNNFVMSGSDCGHIFIWDRHTAEHLMLLEADNHVVNCLQPHPYDPILASSGIDYDIKIWSPLEQSASFNRVLANEVITRNELMLEETRNTITVPASFMLRMLASLNHIRSGTHT</sequence>
<keyword evidence="1 3" id="KW-0853">WD repeat</keyword>
<dbReference type="Gene3D" id="2.130.10.10">
    <property type="entry name" value="YVTN repeat-like/Quinoprotein amine dehydrogenase"/>
    <property type="match status" value="2"/>
</dbReference>
<dbReference type="PANTHER" id="PTHR15574">
    <property type="entry name" value="WD REPEAT DOMAIN-CONTAINING FAMILY"/>
    <property type="match status" value="1"/>
</dbReference>
<organism evidence="5 6">
    <name type="scientific">Sander lucioperca</name>
    <name type="common">Pike-perch</name>
    <name type="synonym">Perca lucioperca</name>
    <dbReference type="NCBI Taxonomy" id="283035"/>
    <lineage>
        <taxon>Eukaryota</taxon>
        <taxon>Metazoa</taxon>
        <taxon>Chordata</taxon>
        <taxon>Craniata</taxon>
        <taxon>Vertebrata</taxon>
        <taxon>Euteleostomi</taxon>
        <taxon>Actinopterygii</taxon>
        <taxon>Neopterygii</taxon>
        <taxon>Teleostei</taxon>
        <taxon>Neoteleostei</taxon>
        <taxon>Acanthomorphata</taxon>
        <taxon>Eupercaria</taxon>
        <taxon>Perciformes</taxon>
        <taxon>Percoidei</taxon>
        <taxon>Percidae</taxon>
        <taxon>Luciopercinae</taxon>
        <taxon>Sander</taxon>
    </lineage>
</organism>
<dbReference type="GO" id="GO:0080008">
    <property type="term" value="C:Cul4-RING E3 ubiquitin ligase complex"/>
    <property type="evidence" value="ECO:0007669"/>
    <property type="project" value="TreeGrafter"/>
</dbReference>
<evidence type="ECO:0000313" key="5">
    <source>
        <dbReference type="Ensembl" id="ENSSLUP00000035966.1"/>
    </source>
</evidence>
<dbReference type="GO" id="GO:0045944">
    <property type="term" value="P:positive regulation of transcription by RNA polymerase II"/>
    <property type="evidence" value="ECO:0007669"/>
    <property type="project" value="TreeGrafter"/>
</dbReference>
<feature type="compositionally biased region" description="Polar residues" evidence="4">
    <location>
        <begin position="380"/>
        <end position="396"/>
    </location>
</feature>
<feature type="region of interest" description="Disordered" evidence="4">
    <location>
        <begin position="353"/>
        <end position="490"/>
    </location>
</feature>
<evidence type="ECO:0000256" key="4">
    <source>
        <dbReference type="SAM" id="MobiDB-lite"/>
    </source>
</evidence>
<dbReference type="PROSITE" id="PS50096">
    <property type="entry name" value="IQ"/>
    <property type="match status" value="1"/>
</dbReference>
<feature type="compositionally biased region" description="Low complexity" evidence="4">
    <location>
        <begin position="799"/>
        <end position="823"/>
    </location>
</feature>
<dbReference type="InterPro" id="IPR045151">
    <property type="entry name" value="DCAF8"/>
</dbReference>
<dbReference type="InterPro" id="IPR036322">
    <property type="entry name" value="WD40_repeat_dom_sf"/>
</dbReference>
<keyword evidence="2" id="KW-0677">Repeat</keyword>
<dbReference type="PROSITE" id="PS50082">
    <property type="entry name" value="WD_REPEATS_2"/>
    <property type="match status" value="2"/>
</dbReference>
<dbReference type="SMART" id="SM00320">
    <property type="entry name" value="WD40"/>
    <property type="match status" value="7"/>
</dbReference>
<accession>A0A8C9ZC74</accession>
<feature type="region of interest" description="Disordered" evidence="4">
    <location>
        <begin position="287"/>
        <end position="339"/>
    </location>
</feature>
<feature type="region of interest" description="Disordered" evidence="4">
    <location>
        <begin position="619"/>
        <end position="718"/>
    </location>
</feature>
<evidence type="ECO:0000313" key="6">
    <source>
        <dbReference type="Proteomes" id="UP000694568"/>
    </source>
</evidence>
<gene>
    <name evidence="5" type="primary">dcaf6</name>
</gene>
<dbReference type="GO" id="GO:0005737">
    <property type="term" value="C:cytoplasm"/>
    <property type="evidence" value="ECO:0007669"/>
    <property type="project" value="TreeGrafter"/>
</dbReference>
<dbReference type="FunFam" id="2.130.10.10:FF:000045">
    <property type="entry name" value="DDB1- and CUL4-associated factor 6 isoform X2"/>
    <property type="match status" value="1"/>
</dbReference>
<feature type="compositionally biased region" description="Basic and acidic residues" evidence="4">
    <location>
        <begin position="311"/>
        <end position="333"/>
    </location>
</feature>
<feature type="compositionally biased region" description="Polar residues" evidence="4">
    <location>
        <begin position="463"/>
        <end position="472"/>
    </location>
</feature>
<reference evidence="5" key="2">
    <citation type="submission" date="2025-09" db="UniProtKB">
        <authorList>
            <consortium name="Ensembl"/>
        </authorList>
    </citation>
    <scope>IDENTIFICATION</scope>
</reference>
<evidence type="ECO:0000256" key="3">
    <source>
        <dbReference type="PROSITE-ProRule" id="PRU00221"/>
    </source>
</evidence>
<feature type="compositionally biased region" description="Low complexity" evidence="4">
    <location>
        <begin position="406"/>
        <end position="462"/>
    </location>
</feature>
<feature type="compositionally biased region" description="Basic and acidic residues" evidence="4">
    <location>
        <begin position="287"/>
        <end position="302"/>
    </location>
</feature>
<keyword evidence="6" id="KW-1185">Reference proteome</keyword>
<dbReference type="InterPro" id="IPR001680">
    <property type="entry name" value="WD40_rpt"/>
</dbReference>
<feature type="compositionally biased region" description="Low complexity" evidence="4">
    <location>
        <begin position="694"/>
        <end position="718"/>
    </location>
</feature>
<dbReference type="AlphaFoldDB" id="A0A8C9ZC74"/>
<protein>
    <submittedName>
        <fullName evidence="5">Ddb1 and cul4 associated factor 6</fullName>
    </submittedName>
</protein>
<feature type="compositionally biased region" description="Polar residues" evidence="4">
    <location>
        <begin position="358"/>
        <end position="367"/>
    </location>
</feature>
<evidence type="ECO:0000256" key="1">
    <source>
        <dbReference type="ARBA" id="ARBA00022574"/>
    </source>
</evidence>
<reference evidence="5" key="1">
    <citation type="submission" date="2025-08" db="UniProtKB">
        <authorList>
            <consortium name="Ensembl"/>
        </authorList>
    </citation>
    <scope>IDENTIFICATION</scope>
</reference>
<feature type="compositionally biased region" description="Polar residues" evidence="4">
    <location>
        <begin position="663"/>
        <end position="679"/>
    </location>
</feature>
<feature type="compositionally biased region" description="Low complexity" evidence="4">
    <location>
        <begin position="626"/>
        <end position="655"/>
    </location>
</feature>
<name>A0A8C9ZC74_SANLU</name>
<feature type="region of interest" description="Disordered" evidence="4">
    <location>
        <begin position="744"/>
        <end position="899"/>
    </location>
</feature>
<dbReference type="Proteomes" id="UP000694568">
    <property type="component" value="Unplaced"/>
</dbReference>
<feature type="repeat" description="WD" evidence="3">
    <location>
        <begin position="47"/>
        <end position="77"/>
    </location>
</feature>
<dbReference type="InterPro" id="IPR015943">
    <property type="entry name" value="WD40/YVTN_repeat-like_dom_sf"/>
</dbReference>
<evidence type="ECO:0000256" key="2">
    <source>
        <dbReference type="ARBA" id="ARBA00022737"/>
    </source>
</evidence>
<dbReference type="Pfam" id="PF00400">
    <property type="entry name" value="WD40"/>
    <property type="match status" value="3"/>
</dbReference>